<keyword evidence="2" id="KW-1185">Reference proteome</keyword>
<evidence type="ECO:0000313" key="2">
    <source>
        <dbReference type="Proteomes" id="UP001055879"/>
    </source>
</evidence>
<dbReference type="EMBL" id="CM042057">
    <property type="protein sequence ID" value="KAI3692157.1"/>
    <property type="molecule type" value="Genomic_DNA"/>
</dbReference>
<reference evidence="2" key="1">
    <citation type="journal article" date="2022" name="Mol. Ecol. Resour.">
        <title>The genomes of chicory, endive, great burdock and yacon provide insights into Asteraceae palaeo-polyploidization history and plant inulin production.</title>
        <authorList>
            <person name="Fan W."/>
            <person name="Wang S."/>
            <person name="Wang H."/>
            <person name="Wang A."/>
            <person name="Jiang F."/>
            <person name="Liu H."/>
            <person name="Zhao H."/>
            <person name="Xu D."/>
            <person name="Zhang Y."/>
        </authorList>
    </citation>
    <scope>NUCLEOTIDE SEQUENCE [LARGE SCALE GENOMIC DNA]</scope>
    <source>
        <strain evidence="2">cv. Niubang</strain>
    </source>
</reference>
<proteinExistence type="predicted"/>
<comment type="caution">
    <text evidence="1">The sequence shown here is derived from an EMBL/GenBank/DDBJ whole genome shotgun (WGS) entry which is preliminary data.</text>
</comment>
<protein>
    <submittedName>
        <fullName evidence="1">Uncharacterized protein</fullName>
    </submittedName>
</protein>
<sequence>MNPSSFLDHPLEFIENIETIVRVGDDGKQVYCVWCQEPISDGSVYGCISCHYYLHKTCAPTEVPFRHSLHALHPLILFHFNRKYHYIWSCDVCSLRQKIRFSYYCSPCDFNVCMKCAIEDVASNAAITRLKEEASNKFTHDGHPQHTLTLQLRPASFHYDKGAEQINHWSHNHPLIVSLKLQSINMPDIGCNDSTERRKHLFTDPVTTQNLGFESPHFSVTDLFAMSKISNAGYGGVPTTTTTPPSAPSTFFGRARLHTENFVAKRRPWRDFFDYSAISRPISYDDAMARIRQNLNYFRVNYAMVMLLIIFLGLIYHPISMIIFLIVFVAWFFLYFFRDARSPIMIFNRVVDDRAVLIGLSLLTIFALAFTNVGMNVLLSLIIVVAVVGLHSAFRSTDNLFLDEQDAAEGGLLSVVGSDS</sequence>
<accession>A0ACB8Z3M8</accession>
<organism evidence="1 2">
    <name type="scientific">Arctium lappa</name>
    <name type="common">Greater burdock</name>
    <name type="synonym">Lappa major</name>
    <dbReference type="NCBI Taxonomy" id="4217"/>
    <lineage>
        <taxon>Eukaryota</taxon>
        <taxon>Viridiplantae</taxon>
        <taxon>Streptophyta</taxon>
        <taxon>Embryophyta</taxon>
        <taxon>Tracheophyta</taxon>
        <taxon>Spermatophyta</taxon>
        <taxon>Magnoliopsida</taxon>
        <taxon>eudicotyledons</taxon>
        <taxon>Gunneridae</taxon>
        <taxon>Pentapetalae</taxon>
        <taxon>asterids</taxon>
        <taxon>campanulids</taxon>
        <taxon>Asterales</taxon>
        <taxon>Asteraceae</taxon>
        <taxon>Carduoideae</taxon>
        <taxon>Cardueae</taxon>
        <taxon>Arctiinae</taxon>
        <taxon>Arctium</taxon>
    </lineage>
</organism>
<reference evidence="1 2" key="2">
    <citation type="journal article" date="2022" name="Mol. Ecol. Resour.">
        <title>The genomes of chicory, endive, great burdock and yacon provide insights into Asteraceae paleo-polyploidization history and plant inulin production.</title>
        <authorList>
            <person name="Fan W."/>
            <person name="Wang S."/>
            <person name="Wang H."/>
            <person name="Wang A."/>
            <person name="Jiang F."/>
            <person name="Liu H."/>
            <person name="Zhao H."/>
            <person name="Xu D."/>
            <person name="Zhang Y."/>
        </authorList>
    </citation>
    <scope>NUCLEOTIDE SEQUENCE [LARGE SCALE GENOMIC DNA]</scope>
    <source>
        <strain evidence="2">cv. Niubang</strain>
    </source>
</reference>
<name>A0ACB8Z3M8_ARCLA</name>
<dbReference type="Proteomes" id="UP001055879">
    <property type="component" value="Linkage Group LG11"/>
</dbReference>
<gene>
    <name evidence="1" type="ORF">L6452_31966</name>
</gene>
<evidence type="ECO:0000313" key="1">
    <source>
        <dbReference type="EMBL" id="KAI3692157.1"/>
    </source>
</evidence>